<protein>
    <submittedName>
        <fullName evidence="1">Uncharacterized protein</fullName>
    </submittedName>
</protein>
<organism evidence="1">
    <name type="scientific">Picea glauca</name>
    <name type="common">White spruce</name>
    <name type="synonym">Pinus glauca</name>
    <dbReference type="NCBI Taxonomy" id="3330"/>
    <lineage>
        <taxon>Eukaryota</taxon>
        <taxon>Viridiplantae</taxon>
        <taxon>Streptophyta</taxon>
        <taxon>Embryophyta</taxon>
        <taxon>Tracheophyta</taxon>
        <taxon>Spermatophyta</taxon>
        <taxon>Pinopsida</taxon>
        <taxon>Pinidae</taxon>
        <taxon>Conifers I</taxon>
        <taxon>Pinales</taxon>
        <taxon>Pinaceae</taxon>
        <taxon>Picea</taxon>
    </lineage>
</organism>
<reference evidence="1" key="1">
    <citation type="journal article" date="2015" name="Genome Biol. Evol.">
        <title>Organellar Genomes of White Spruce (Picea glauca): Assembly and Annotation.</title>
        <authorList>
            <person name="Jackman S.D."/>
            <person name="Warren R.L."/>
            <person name="Gibb E.A."/>
            <person name="Vandervalk B.P."/>
            <person name="Mohamadi H."/>
            <person name="Chu J."/>
            <person name="Raymond A."/>
            <person name="Pleasance S."/>
            <person name="Coope R."/>
            <person name="Wildung M.R."/>
            <person name="Ritland C.E."/>
            <person name="Bousquet J."/>
            <person name="Jones S.J."/>
            <person name="Bohlmann J."/>
            <person name="Birol I."/>
        </authorList>
    </citation>
    <scope>NUCLEOTIDE SEQUENCE [LARGE SCALE GENOMIC DNA]</scope>
    <source>
        <tissue evidence="1">Flushing bud</tissue>
    </source>
</reference>
<gene>
    <name evidence="1" type="ORF">ABT39_MTgene8</name>
</gene>
<comment type="caution">
    <text evidence="1">The sequence shown here is derived from an EMBL/GenBank/DDBJ whole genome shotgun (WGS) entry which is preliminary data.</text>
</comment>
<evidence type="ECO:0000313" key="1">
    <source>
        <dbReference type="EMBL" id="KUM50165.1"/>
    </source>
</evidence>
<name>A0A117NIL7_PICGL</name>
<geneLocation type="mitochondrion" evidence="1"/>
<dbReference type="EMBL" id="LKAM01000001">
    <property type="protein sequence ID" value="KUM50165.1"/>
    <property type="molecule type" value="Genomic_DNA"/>
</dbReference>
<dbReference type="AlphaFoldDB" id="A0A117NIL7"/>
<accession>A0A117NIL7</accession>
<proteinExistence type="predicted"/>
<keyword evidence="1" id="KW-0496">Mitochondrion</keyword>
<sequence>MLHVSNYHYHTLYFLFDLTGRRKPLILWNTAIGSLFPFKKESHTPPGPPFVPAKVVPKPLEHSEFL</sequence>